<dbReference type="InterPro" id="IPR002471">
    <property type="entry name" value="Pept_S9_AS"/>
</dbReference>
<evidence type="ECO:0000256" key="1">
    <source>
        <dbReference type="ARBA" id="ARBA00005228"/>
    </source>
</evidence>
<dbReference type="PANTHER" id="PTHR11757">
    <property type="entry name" value="PROTEASE FAMILY S9A OLIGOPEPTIDASE"/>
    <property type="match status" value="1"/>
</dbReference>
<keyword evidence="4" id="KW-0720">Serine protease</keyword>
<comment type="caution">
    <text evidence="7">The sequence shown here is derived from an EMBL/GenBank/DDBJ whole genome shotgun (WGS) entry which is preliminary data.</text>
</comment>
<dbReference type="SUPFAM" id="SSF50993">
    <property type="entry name" value="Peptidase/esterase 'gauge' domain"/>
    <property type="match status" value="1"/>
</dbReference>
<protein>
    <submittedName>
        <fullName evidence="7">Oligopeptidase B</fullName>
    </submittedName>
</protein>
<evidence type="ECO:0000259" key="5">
    <source>
        <dbReference type="Pfam" id="PF00326"/>
    </source>
</evidence>
<reference evidence="7 8" key="1">
    <citation type="submission" date="2017-05" db="EMBL/GenBank/DDBJ databases">
        <authorList>
            <person name="Varghese N."/>
            <person name="Submissions S."/>
        </authorList>
    </citation>
    <scope>NUCLEOTIDE SEQUENCE [LARGE SCALE GENOMIC DNA]</scope>
    <source>
        <strain evidence="7 8">DSM 18015</strain>
    </source>
</reference>
<name>A0ABY1R216_9FLAO</name>
<accession>A0ABY1R216</accession>
<dbReference type="Gene3D" id="2.130.10.120">
    <property type="entry name" value="Prolyl oligopeptidase, N-terminal domain"/>
    <property type="match status" value="1"/>
</dbReference>
<keyword evidence="8" id="KW-1185">Reference proteome</keyword>
<evidence type="ECO:0000259" key="6">
    <source>
        <dbReference type="Pfam" id="PF02897"/>
    </source>
</evidence>
<dbReference type="InterPro" id="IPR001375">
    <property type="entry name" value="Peptidase_S9_cat"/>
</dbReference>
<organism evidence="7 8">
    <name type="scientific">Epilithonimonas pallida</name>
    <dbReference type="NCBI Taxonomy" id="373671"/>
    <lineage>
        <taxon>Bacteria</taxon>
        <taxon>Pseudomonadati</taxon>
        <taxon>Bacteroidota</taxon>
        <taxon>Flavobacteriia</taxon>
        <taxon>Flavobacteriales</taxon>
        <taxon>Weeksellaceae</taxon>
        <taxon>Chryseobacterium group</taxon>
        <taxon>Epilithonimonas</taxon>
    </lineage>
</organism>
<keyword evidence="2" id="KW-0645">Protease</keyword>
<dbReference type="PANTHER" id="PTHR11757:SF19">
    <property type="entry name" value="PROLYL ENDOPEPTIDASE-LIKE"/>
    <property type="match status" value="1"/>
</dbReference>
<dbReference type="EMBL" id="FXUO01000002">
    <property type="protein sequence ID" value="SMP90639.1"/>
    <property type="molecule type" value="Genomic_DNA"/>
</dbReference>
<dbReference type="Proteomes" id="UP001158050">
    <property type="component" value="Unassembled WGS sequence"/>
</dbReference>
<proteinExistence type="inferred from homology"/>
<dbReference type="PRINTS" id="PR00862">
    <property type="entry name" value="PROLIGOPTASE"/>
</dbReference>
<comment type="similarity">
    <text evidence="1">Belongs to the peptidase S9A family.</text>
</comment>
<dbReference type="InterPro" id="IPR023302">
    <property type="entry name" value="Pept_S9A_N"/>
</dbReference>
<evidence type="ECO:0000256" key="2">
    <source>
        <dbReference type="ARBA" id="ARBA00022670"/>
    </source>
</evidence>
<dbReference type="Gene3D" id="3.40.50.1820">
    <property type="entry name" value="alpha/beta hydrolase"/>
    <property type="match status" value="1"/>
</dbReference>
<evidence type="ECO:0000313" key="8">
    <source>
        <dbReference type="Proteomes" id="UP001158050"/>
    </source>
</evidence>
<evidence type="ECO:0000256" key="3">
    <source>
        <dbReference type="ARBA" id="ARBA00022801"/>
    </source>
</evidence>
<sequence length="678" mass="79067">MNAPQAKKTDKFLEIHNDKRNDPYFWMNERENPEVIKYLEEENAYTDFIMRDTEDLQNDLYEEMKSRYKKDDESLPYFFNSYWYIVRYEAGKEYPIFSRKFQSLDNEEEILLDVNILAEGEAFFETGSISVSINNDILAYSTDNVGRRIYKIFFRNIKTGEIYSDVIENTTGKAVWANDNQHVFYIRKDESLRAFQIYRHKLGTDSSEDVLIFHEEDETFDVSVFKTKSLEYIFIAASSTNEDEMRFIPANNVFADWTIVQPRTDDLEYSVEHYEDDFYIITNADNATNFKIVKTKVDKPSMEHWQDFIPHRENVLLEGFEIFKNYFVVEEREKGLLQINIIDNQNNNSYYLPFSDPTYTAYIGINMEFDTDILRFGYTSLTKPSSTFEYNMKEKTTVLLKQQEVLGGKFFAENYISERIWATARDGKEVAISLVYHKDAKKSVNTPLLLYGYGSYGHTVDATFSSVRLSLLDRGFIYAIAHIRGGEYLGREWYEDGKMLQKKNTFFDFIDAAKYLISKNYTSPKHLYAMGGSAGGLLMGAVMNYNPELFNGIVAQVPFVDVVTTMLDETIPLTTGEYDEWGNPNEKEYYDYMKSYSPYDNIEAKDYPNILITTGFHDSQVQYWEPAKWTAKLRDLKTDNNILIFKTDMSSGHGGASGRFESLKEIALEYAFLLKIDQ</sequence>
<evidence type="ECO:0000313" key="7">
    <source>
        <dbReference type="EMBL" id="SMP90639.1"/>
    </source>
</evidence>
<keyword evidence="3" id="KW-0378">Hydrolase</keyword>
<dbReference type="PROSITE" id="PS00708">
    <property type="entry name" value="PRO_ENDOPEP_SER"/>
    <property type="match status" value="1"/>
</dbReference>
<dbReference type="SUPFAM" id="SSF53474">
    <property type="entry name" value="alpha/beta-Hydrolases"/>
    <property type="match status" value="1"/>
</dbReference>
<evidence type="ECO:0000256" key="4">
    <source>
        <dbReference type="ARBA" id="ARBA00022825"/>
    </source>
</evidence>
<dbReference type="Pfam" id="PF00326">
    <property type="entry name" value="Peptidase_S9"/>
    <property type="match status" value="1"/>
</dbReference>
<dbReference type="InterPro" id="IPR029058">
    <property type="entry name" value="AB_hydrolase_fold"/>
</dbReference>
<dbReference type="InterPro" id="IPR051543">
    <property type="entry name" value="Serine_Peptidase_S9A"/>
</dbReference>
<gene>
    <name evidence="7" type="ORF">SAMN05421679_102401</name>
</gene>
<dbReference type="InterPro" id="IPR002470">
    <property type="entry name" value="Peptidase_S9A"/>
</dbReference>
<dbReference type="Pfam" id="PF02897">
    <property type="entry name" value="Peptidase_S9_N"/>
    <property type="match status" value="1"/>
</dbReference>
<feature type="domain" description="Peptidase S9 prolyl oligopeptidase catalytic" evidence="5">
    <location>
        <begin position="464"/>
        <end position="675"/>
    </location>
</feature>
<dbReference type="RefSeq" id="WP_283415890.1">
    <property type="nucleotide sequence ID" value="NZ_FXUO01000002.1"/>
</dbReference>
<feature type="domain" description="Peptidase S9A N-terminal" evidence="6">
    <location>
        <begin position="4"/>
        <end position="403"/>
    </location>
</feature>